<dbReference type="Gene3D" id="1.10.8.10">
    <property type="entry name" value="DNA helicase RuvA subunit, C-terminal domain"/>
    <property type="match status" value="1"/>
</dbReference>
<dbReference type="AlphaFoldDB" id="A0A8C6GSU7"/>
<evidence type="ECO:0000313" key="4">
    <source>
        <dbReference type="Ensembl" id="ENSMSIP00000010616.1"/>
    </source>
</evidence>
<sequence>MSFNRGMDTENVLFNQFMQATGCVADQAQQLLQAAHWQFETALSAFFQESNILNSHRHPQMMCTSSSTPATPLIFPDLLAMFSKLRTSKELQSSNSSPTAAVACKLPANFSALDPALFSQHLPSQLPTAYVPPHPASQGAPLRKPWPYWMARDETERPLDWSQGQSRVVGTQKRAGRGERKRAGGGVFKIAMEDFIREFLWVGGEQ</sequence>
<keyword evidence="5" id="KW-1185">Reference proteome</keyword>
<dbReference type="InterPro" id="IPR039310">
    <property type="entry name" value="UBALD1/2"/>
</dbReference>
<dbReference type="PANTHER" id="PTHR31993">
    <property type="entry name" value="UBA-LIKE DOMAIN-CONTAINING PROTEIN 2"/>
    <property type="match status" value="1"/>
</dbReference>
<evidence type="ECO:0000256" key="2">
    <source>
        <dbReference type="SAM" id="MobiDB-lite"/>
    </source>
</evidence>
<protein>
    <recommendedName>
        <fullName evidence="3">UBA-like domain-containing protein</fullName>
    </recommendedName>
</protein>
<dbReference type="CDD" id="cd14343">
    <property type="entry name" value="UBA_F100B_like"/>
    <property type="match status" value="1"/>
</dbReference>
<dbReference type="PANTHER" id="PTHR31993:SF6">
    <property type="entry name" value="UBA-LIKE DOMAIN-CONTAINING PROTEIN 2"/>
    <property type="match status" value="1"/>
</dbReference>
<name>A0A8C6GSU7_MUSSI</name>
<dbReference type="GeneTree" id="ENSGT00390000008825"/>
<dbReference type="Ensembl" id="ENSMSIT00000013450.1">
    <property type="protein sequence ID" value="ENSMSIP00000010616.1"/>
    <property type="gene ID" value="ENSMSIG00000009271.1"/>
</dbReference>
<dbReference type="SUPFAM" id="SSF46934">
    <property type="entry name" value="UBA-like"/>
    <property type="match status" value="1"/>
</dbReference>
<evidence type="ECO:0000259" key="3">
    <source>
        <dbReference type="Pfam" id="PF22566"/>
    </source>
</evidence>
<dbReference type="InterPro" id="IPR054109">
    <property type="entry name" value="UBA_8"/>
</dbReference>
<dbReference type="InterPro" id="IPR009060">
    <property type="entry name" value="UBA-like_sf"/>
</dbReference>
<feature type="region of interest" description="Disordered" evidence="2">
    <location>
        <begin position="159"/>
        <end position="180"/>
    </location>
</feature>
<dbReference type="Proteomes" id="UP000694415">
    <property type="component" value="Unplaced"/>
</dbReference>
<reference evidence="4" key="2">
    <citation type="submission" date="2025-09" db="UniProtKB">
        <authorList>
            <consortium name="Ensembl"/>
        </authorList>
    </citation>
    <scope>IDENTIFICATION</scope>
</reference>
<evidence type="ECO:0000256" key="1">
    <source>
        <dbReference type="ARBA" id="ARBA00006090"/>
    </source>
</evidence>
<reference evidence="4" key="1">
    <citation type="submission" date="2025-08" db="UniProtKB">
        <authorList>
            <consortium name="Ensembl"/>
        </authorList>
    </citation>
    <scope>IDENTIFICATION</scope>
</reference>
<proteinExistence type="inferred from homology"/>
<feature type="domain" description="UBA-like" evidence="3">
    <location>
        <begin position="11"/>
        <end position="51"/>
    </location>
</feature>
<organism evidence="4 5">
    <name type="scientific">Mus spicilegus</name>
    <name type="common">Mound-building mouse</name>
    <dbReference type="NCBI Taxonomy" id="10103"/>
    <lineage>
        <taxon>Eukaryota</taxon>
        <taxon>Metazoa</taxon>
        <taxon>Chordata</taxon>
        <taxon>Craniata</taxon>
        <taxon>Vertebrata</taxon>
        <taxon>Euteleostomi</taxon>
        <taxon>Mammalia</taxon>
        <taxon>Eutheria</taxon>
        <taxon>Euarchontoglires</taxon>
        <taxon>Glires</taxon>
        <taxon>Rodentia</taxon>
        <taxon>Myomorpha</taxon>
        <taxon>Muroidea</taxon>
        <taxon>Muridae</taxon>
        <taxon>Murinae</taxon>
        <taxon>Mus</taxon>
        <taxon>Mus</taxon>
    </lineage>
</organism>
<evidence type="ECO:0000313" key="5">
    <source>
        <dbReference type="Proteomes" id="UP000694415"/>
    </source>
</evidence>
<accession>A0A8C6GSU7</accession>
<comment type="similarity">
    <text evidence="1">Belongs to the UBALD family.</text>
</comment>
<dbReference type="Pfam" id="PF22566">
    <property type="entry name" value="UBA_8"/>
    <property type="match status" value="1"/>
</dbReference>